<organism evidence="1 2">
    <name type="scientific">Meloidogyne enterolobii</name>
    <name type="common">Root-knot nematode worm</name>
    <name type="synonym">Meloidogyne mayaguensis</name>
    <dbReference type="NCBI Taxonomy" id="390850"/>
    <lineage>
        <taxon>Eukaryota</taxon>
        <taxon>Metazoa</taxon>
        <taxon>Ecdysozoa</taxon>
        <taxon>Nematoda</taxon>
        <taxon>Chromadorea</taxon>
        <taxon>Rhabditida</taxon>
        <taxon>Tylenchina</taxon>
        <taxon>Tylenchomorpha</taxon>
        <taxon>Tylenchoidea</taxon>
        <taxon>Meloidogynidae</taxon>
        <taxon>Meloidogyninae</taxon>
        <taxon>Meloidogyne</taxon>
    </lineage>
</organism>
<dbReference type="EMBL" id="CAVMJV010000128">
    <property type="protein sequence ID" value="CAK5108352.1"/>
    <property type="molecule type" value="Genomic_DNA"/>
</dbReference>
<name>A0ACB1AZH6_MELEN</name>
<evidence type="ECO:0000313" key="1">
    <source>
        <dbReference type="EMBL" id="CAK5108352.1"/>
    </source>
</evidence>
<reference evidence="1" key="1">
    <citation type="submission" date="2023-11" db="EMBL/GenBank/DDBJ databases">
        <authorList>
            <person name="Poullet M."/>
        </authorList>
    </citation>
    <scope>NUCLEOTIDE SEQUENCE</scope>
    <source>
        <strain evidence="1">E1834</strain>
    </source>
</reference>
<accession>A0ACB1AZH6</accession>
<comment type="caution">
    <text evidence="1">The sequence shown here is derived from an EMBL/GenBank/DDBJ whole genome shotgun (WGS) entry which is preliminary data.</text>
</comment>
<proteinExistence type="predicted"/>
<dbReference type="Proteomes" id="UP001497535">
    <property type="component" value="Unassembled WGS sequence"/>
</dbReference>
<keyword evidence="2" id="KW-1185">Reference proteome</keyword>
<gene>
    <name evidence="1" type="ORF">MENTE1834_LOCUS43922</name>
</gene>
<evidence type="ECO:0000313" key="2">
    <source>
        <dbReference type="Proteomes" id="UP001497535"/>
    </source>
</evidence>
<protein>
    <submittedName>
        <fullName evidence="1">Uncharacterized protein</fullName>
    </submittedName>
</protein>
<sequence length="91" mass="10504">MKFDVWKVGRAELCGFKFADPNFADTKFATRNLQSRIADLDFRTRNCGLPVDSIGLIFFLYSSVSPQTLGRKKQVLKFEYANYVCKVQVRK</sequence>